<dbReference type="InterPro" id="IPR005829">
    <property type="entry name" value="Sugar_transporter_CS"/>
</dbReference>
<evidence type="ECO:0000256" key="6">
    <source>
        <dbReference type="ARBA" id="ARBA00022989"/>
    </source>
</evidence>
<name>A0A0K2H1J3_9CORY</name>
<dbReference type="Pfam" id="PF07690">
    <property type="entry name" value="MFS_1"/>
    <property type="match status" value="1"/>
</dbReference>
<keyword evidence="6 8" id="KW-1133">Transmembrane helix</keyword>
<feature type="transmembrane region" description="Helical" evidence="8">
    <location>
        <begin position="177"/>
        <end position="198"/>
    </location>
</feature>
<feature type="transmembrane region" description="Helical" evidence="8">
    <location>
        <begin position="345"/>
        <end position="362"/>
    </location>
</feature>
<protein>
    <submittedName>
        <fullName evidence="10">MFS transporter</fullName>
    </submittedName>
</protein>
<feature type="transmembrane region" description="Helical" evidence="8">
    <location>
        <begin position="279"/>
        <end position="300"/>
    </location>
</feature>
<feature type="transmembrane region" description="Helical" evidence="8">
    <location>
        <begin position="149"/>
        <end position="171"/>
    </location>
</feature>
<keyword evidence="11" id="KW-1185">Reference proteome</keyword>
<evidence type="ECO:0000256" key="3">
    <source>
        <dbReference type="ARBA" id="ARBA00022448"/>
    </source>
</evidence>
<dbReference type="InterPro" id="IPR011701">
    <property type="entry name" value="MFS"/>
</dbReference>
<feature type="transmembrane region" description="Helical" evidence="8">
    <location>
        <begin position="91"/>
        <end position="110"/>
    </location>
</feature>
<dbReference type="Gene3D" id="1.20.1250.20">
    <property type="entry name" value="MFS general substrate transporter like domains"/>
    <property type="match status" value="1"/>
</dbReference>
<dbReference type="STRING" id="1408189.CLAC_08830"/>
<dbReference type="PRINTS" id="PR01036">
    <property type="entry name" value="TCRTETB"/>
</dbReference>
<organism evidence="10 11">
    <name type="scientific">Corynebacterium lactis RW2-5</name>
    <dbReference type="NCBI Taxonomy" id="1408189"/>
    <lineage>
        <taxon>Bacteria</taxon>
        <taxon>Bacillati</taxon>
        <taxon>Actinomycetota</taxon>
        <taxon>Actinomycetes</taxon>
        <taxon>Mycobacteriales</taxon>
        <taxon>Corynebacteriaceae</taxon>
        <taxon>Corynebacterium</taxon>
    </lineage>
</organism>
<dbReference type="Proteomes" id="UP000058446">
    <property type="component" value="Chromosome"/>
</dbReference>
<dbReference type="PROSITE" id="PS50850">
    <property type="entry name" value="MFS"/>
    <property type="match status" value="1"/>
</dbReference>
<feature type="transmembrane region" description="Helical" evidence="8">
    <location>
        <begin position="374"/>
        <end position="395"/>
    </location>
</feature>
<dbReference type="InterPro" id="IPR020846">
    <property type="entry name" value="MFS_dom"/>
</dbReference>
<proteinExistence type="inferred from homology"/>
<keyword evidence="5 8" id="KW-0812">Transmembrane</keyword>
<feature type="transmembrane region" description="Helical" evidence="8">
    <location>
        <begin position="238"/>
        <end position="259"/>
    </location>
</feature>
<dbReference type="PATRIC" id="fig|1408189.4.peg.1766"/>
<dbReference type="PANTHER" id="PTHR23501">
    <property type="entry name" value="MAJOR FACILITATOR SUPERFAMILY"/>
    <property type="match status" value="1"/>
</dbReference>
<dbReference type="FunFam" id="1.20.1720.10:FF:000004">
    <property type="entry name" value="EmrB/QacA family drug resistance transporter"/>
    <property type="match status" value="1"/>
</dbReference>
<accession>A0A0K2H1J3</accession>
<reference evidence="10 11" key="1">
    <citation type="submission" date="2013-10" db="EMBL/GenBank/DDBJ databases">
        <title>Complete genome sequence of Corynebacterium lactis DSM 45799(T), isolated from raw cow milk.</title>
        <authorList>
            <person name="Ruckert C."/>
            <person name="Albersmeier A."/>
            <person name="Lipski A."/>
            <person name="Kalinowski J."/>
        </authorList>
    </citation>
    <scope>NUCLEOTIDE SEQUENCE [LARGE SCALE GENOMIC DNA]</scope>
    <source>
        <strain evidence="10 11">RW2-5</strain>
    </source>
</reference>
<dbReference type="Gene3D" id="1.20.1720.10">
    <property type="entry name" value="Multidrug resistance protein D"/>
    <property type="match status" value="1"/>
</dbReference>
<sequence length="532" mass="56454">MTTATKSAAAESKAIADENSSRLGIIFLALILTMLMSSLGQMIFSTALPTIVGELGGVDHMSWVISAFLLAQTIAMPIVGKLGDMLGRKNLFLMGIVLFMLGSILGAIAQSMTLLIVARAFQGFAGGTLMVSSQAILAEVVPARQRGKFMGIIGAVFGFSSVLGPVLGGWFTDGPGWRWGLWINVPLGLIALTTAAVFLKLPRRHGAGRFDYLGATLLTIAASTLILTTTWGGTQYEWTSTTILTLIAVSAVAWVLFVFAERRTSNPLIPMNLFKTRNFMLTTSAGLILGIAMFGTMAYIPTYLQMVHSMSPTAAGLMMTPMMVGMLLTSISVGQIISRTGKYRLYPVVGLLIMAVALYLLSTLQSSTPLWQTGVYLFVMGFGLGTGMQVLVLVVQNSFPVAMVGTATAANNFFRQIGGAVGSSIVGSIFIHRMQDLAGQRIPAALEQIKAASPQAAAEFARSAGPDGFSMKSLGSLTPSVLESLPAPIHEALISSYNDGLTPIFLMLAPVLVLAAAVVFFVREDPLKDTVE</sequence>
<evidence type="ECO:0000256" key="2">
    <source>
        <dbReference type="ARBA" id="ARBA00007520"/>
    </source>
</evidence>
<feature type="transmembrane region" description="Helical" evidence="8">
    <location>
        <begin position="210"/>
        <end position="232"/>
    </location>
</feature>
<evidence type="ECO:0000256" key="4">
    <source>
        <dbReference type="ARBA" id="ARBA00022475"/>
    </source>
</evidence>
<comment type="similarity">
    <text evidence="2">Belongs to the major facilitator superfamily. TCR/Tet family.</text>
</comment>
<feature type="domain" description="Major facilitator superfamily (MFS) profile" evidence="9">
    <location>
        <begin position="26"/>
        <end position="527"/>
    </location>
</feature>
<dbReference type="OrthoDB" id="7375466at2"/>
<comment type="subcellular location">
    <subcellularLocation>
        <location evidence="1">Cell membrane</location>
        <topology evidence="1">Multi-pass membrane protein</topology>
    </subcellularLocation>
</comment>
<dbReference type="PANTHER" id="PTHR23501:SF197">
    <property type="entry name" value="COMD"/>
    <property type="match status" value="1"/>
</dbReference>
<gene>
    <name evidence="10" type="ORF">CLAC_08830</name>
</gene>
<dbReference type="KEGG" id="clw:CLAC_08830"/>
<dbReference type="GO" id="GO:0022857">
    <property type="term" value="F:transmembrane transporter activity"/>
    <property type="evidence" value="ECO:0007669"/>
    <property type="project" value="InterPro"/>
</dbReference>
<evidence type="ECO:0000256" key="5">
    <source>
        <dbReference type="ARBA" id="ARBA00022692"/>
    </source>
</evidence>
<dbReference type="SUPFAM" id="SSF103473">
    <property type="entry name" value="MFS general substrate transporter"/>
    <property type="match status" value="1"/>
</dbReference>
<feature type="transmembrane region" description="Helical" evidence="8">
    <location>
        <begin position="116"/>
        <end position="137"/>
    </location>
</feature>
<dbReference type="CDD" id="cd17502">
    <property type="entry name" value="MFS_Azr1_MDR_like"/>
    <property type="match status" value="1"/>
</dbReference>
<dbReference type="PROSITE" id="PS00217">
    <property type="entry name" value="SUGAR_TRANSPORT_2"/>
    <property type="match status" value="1"/>
</dbReference>
<evidence type="ECO:0000256" key="7">
    <source>
        <dbReference type="ARBA" id="ARBA00023136"/>
    </source>
</evidence>
<dbReference type="NCBIfam" id="TIGR00711">
    <property type="entry name" value="efflux_EmrB"/>
    <property type="match status" value="1"/>
</dbReference>
<evidence type="ECO:0000256" key="8">
    <source>
        <dbReference type="SAM" id="Phobius"/>
    </source>
</evidence>
<feature type="transmembrane region" description="Helical" evidence="8">
    <location>
        <begin position="23"/>
        <end position="48"/>
    </location>
</feature>
<feature type="transmembrane region" description="Helical" evidence="8">
    <location>
        <begin position="504"/>
        <end position="522"/>
    </location>
</feature>
<dbReference type="EMBL" id="CP006841">
    <property type="protein sequence ID" value="ALA67798.1"/>
    <property type="molecule type" value="Genomic_DNA"/>
</dbReference>
<dbReference type="RefSeq" id="WP_053412571.1">
    <property type="nucleotide sequence ID" value="NZ_CP006841.1"/>
</dbReference>
<evidence type="ECO:0000313" key="10">
    <source>
        <dbReference type="EMBL" id="ALA67798.1"/>
    </source>
</evidence>
<dbReference type="InterPro" id="IPR004638">
    <property type="entry name" value="EmrB-like"/>
</dbReference>
<evidence type="ECO:0000313" key="11">
    <source>
        <dbReference type="Proteomes" id="UP000058446"/>
    </source>
</evidence>
<dbReference type="GO" id="GO:0005886">
    <property type="term" value="C:plasma membrane"/>
    <property type="evidence" value="ECO:0007669"/>
    <property type="project" value="UniProtKB-SubCell"/>
</dbReference>
<keyword evidence="3" id="KW-0813">Transport</keyword>
<feature type="transmembrane region" description="Helical" evidence="8">
    <location>
        <begin position="312"/>
        <end position="333"/>
    </location>
</feature>
<evidence type="ECO:0000259" key="9">
    <source>
        <dbReference type="PROSITE" id="PS50850"/>
    </source>
</evidence>
<evidence type="ECO:0000256" key="1">
    <source>
        <dbReference type="ARBA" id="ARBA00004651"/>
    </source>
</evidence>
<keyword evidence="4" id="KW-1003">Cell membrane</keyword>
<feature type="transmembrane region" description="Helical" evidence="8">
    <location>
        <begin position="60"/>
        <end position="79"/>
    </location>
</feature>
<dbReference type="InterPro" id="IPR036259">
    <property type="entry name" value="MFS_trans_sf"/>
</dbReference>
<dbReference type="AlphaFoldDB" id="A0A0K2H1J3"/>
<keyword evidence="7 8" id="KW-0472">Membrane</keyword>